<feature type="transmembrane region" description="Helical" evidence="1">
    <location>
        <begin position="47"/>
        <end position="65"/>
    </location>
</feature>
<keyword evidence="1" id="KW-1133">Transmembrane helix</keyword>
<protein>
    <submittedName>
        <fullName evidence="3">ORF16</fullName>
    </submittedName>
    <submittedName>
        <fullName evidence="2">ORF45</fullName>
    </submittedName>
</protein>
<dbReference type="EMBL" id="BK067791">
    <property type="protein sequence ID" value="DBA52157.1"/>
    <property type="molecule type" value="Genomic_DNA"/>
</dbReference>
<evidence type="ECO:0000256" key="1">
    <source>
        <dbReference type="SAM" id="Phobius"/>
    </source>
</evidence>
<proteinExistence type="predicted"/>
<reference evidence="2" key="1">
    <citation type="journal article" date="2024" name="Environ. Microbiol. Rep.">
        <title>Hiding in plain sight: The discovery of complete genomes of 11 hypothetical spindle-shaped viruses that putatively infect mesophilic ammonia-oxidizing archaea.</title>
        <authorList>
            <person name="Ni Y."/>
            <person name="Xu T."/>
            <person name="Yan S."/>
            <person name="Chen L."/>
            <person name="Wang Y."/>
        </authorList>
    </citation>
    <scope>NUCLEOTIDE SEQUENCE</scope>
    <source>
        <strain evidence="3">NTT1</strain>
        <strain evidence="2">NTT2</strain>
    </source>
</reference>
<keyword evidence="1" id="KW-0472">Membrane</keyword>
<reference evidence="2" key="2">
    <citation type="submission" date="2024-03" db="EMBL/GenBank/DDBJ databases">
        <authorList>
            <person name="Ni Y."/>
            <person name="Xu T."/>
            <person name="Yan S."/>
            <person name="Chen L."/>
            <person name="Wang Y."/>
        </authorList>
    </citation>
    <scope>NUCLEOTIDE SEQUENCE</scope>
    <source>
        <strain evidence="3">NTT1</strain>
        <strain evidence="2">NTT2</strain>
    </source>
</reference>
<evidence type="ECO:0000313" key="2">
    <source>
        <dbReference type="EMBL" id="DBA51744.1"/>
    </source>
</evidence>
<evidence type="ECO:0000313" key="3">
    <source>
        <dbReference type="EMBL" id="DBA52157.1"/>
    </source>
</evidence>
<dbReference type="EMBL" id="BK067783">
    <property type="protein sequence ID" value="DBA51744.1"/>
    <property type="molecule type" value="Genomic_DNA"/>
</dbReference>
<organism evidence="2">
    <name type="scientific">Nitrosopumilaceae spindle-shaped virus</name>
    <dbReference type="NCBI Taxonomy" id="3065433"/>
    <lineage>
        <taxon>Viruses</taxon>
    </lineage>
</organism>
<accession>A0AAT9J972</accession>
<keyword evidence="1" id="KW-0812">Transmembrane</keyword>
<name>A0AAT9J972_9VIRU</name>
<sequence>MPYKFKDTENAKIPMKRLWLFLCGLSLFLSGFDIIYGKYTMYDLGAIPMSVFGIWALQFHGWYKIERYLMEWKMKRRSKFDYYHT</sequence>